<reference evidence="2" key="1">
    <citation type="journal article" date="2019" name="Int. J. Syst. Evol. Microbiol.">
        <title>The Global Catalogue of Microorganisms (GCM) 10K type strain sequencing project: providing services to taxonomists for standard genome sequencing and annotation.</title>
        <authorList>
            <consortium name="The Broad Institute Genomics Platform"/>
            <consortium name="The Broad Institute Genome Sequencing Center for Infectious Disease"/>
            <person name="Wu L."/>
            <person name="Ma J."/>
        </authorList>
    </citation>
    <scope>NUCLEOTIDE SEQUENCE [LARGE SCALE GENOMIC DNA]</scope>
    <source>
        <strain evidence="2">CCUG 54527</strain>
    </source>
</reference>
<dbReference type="Proteomes" id="UP001596170">
    <property type="component" value="Unassembled WGS sequence"/>
</dbReference>
<keyword evidence="2" id="KW-1185">Reference proteome</keyword>
<organism evidence="1 2">
    <name type="scientific">Paenisporosarcina macmurdoensis</name>
    <dbReference type="NCBI Taxonomy" id="212659"/>
    <lineage>
        <taxon>Bacteria</taxon>
        <taxon>Bacillati</taxon>
        <taxon>Bacillota</taxon>
        <taxon>Bacilli</taxon>
        <taxon>Bacillales</taxon>
        <taxon>Caryophanaceae</taxon>
        <taxon>Paenisporosarcina</taxon>
    </lineage>
</organism>
<evidence type="ECO:0000313" key="2">
    <source>
        <dbReference type="Proteomes" id="UP001596170"/>
    </source>
</evidence>
<evidence type="ECO:0000313" key="1">
    <source>
        <dbReference type="EMBL" id="MFC6040690.1"/>
    </source>
</evidence>
<sequence>MNKVEFKKNFDLGYEEIVFSANHDETTIRIKNNYSVPSSMVTSTIKQIEGTLYEEKKWGFIFSELVEIESGMNEEVHIELGRFVVDEENFDEGAFIKHLINQVTNKILYSDYFTVLKKLTVN</sequence>
<evidence type="ECO:0008006" key="3">
    <source>
        <dbReference type="Google" id="ProtNLM"/>
    </source>
</evidence>
<dbReference type="RefSeq" id="WP_377735229.1">
    <property type="nucleotide sequence ID" value="NZ_JBHSRI010000025.1"/>
</dbReference>
<accession>A0ABW1L9M2</accession>
<proteinExistence type="predicted"/>
<comment type="caution">
    <text evidence="1">The sequence shown here is derived from an EMBL/GenBank/DDBJ whole genome shotgun (WGS) entry which is preliminary data.</text>
</comment>
<protein>
    <recommendedName>
        <fullName evidence="3">IDEAL domain-containing protein</fullName>
    </recommendedName>
</protein>
<name>A0ABW1L9M2_9BACL</name>
<gene>
    <name evidence="1" type="ORF">ACFPYN_14775</name>
</gene>
<dbReference type="EMBL" id="JBHSRI010000025">
    <property type="protein sequence ID" value="MFC6040690.1"/>
    <property type="molecule type" value="Genomic_DNA"/>
</dbReference>